<evidence type="ECO:0000256" key="6">
    <source>
        <dbReference type="ARBA" id="ARBA00022603"/>
    </source>
</evidence>
<keyword evidence="6 15" id="KW-0489">Methyltransferase</keyword>
<comment type="catalytic activity">
    <reaction evidence="14">
        <text>L-arginyl-[protein] + S-adenosyl-L-methionine = N(omega)-methyl-L-arginyl-[protein] + S-adenosyl-L-homocysteine + H(+)</text>
        <dbReference type="Rhea" id="RHEA:48100"/>
        <dbReference type="Rhea" id="RHEA-COMP:10532"/>
        <dbReference type="Rhea" id="RHEA-COMP:11990"/>
        <dbReference type="ChEBI" id="CHEBI:15378"/>
        <dbReference type="ChEBI" id="CHEBI:29965"/>
        <dbReference type="ChEBI" id="CHEBI:57856"/>
        <dbReference type="ChEBI" id="CHEBI:59789"/>
        <dbReference type="ChEBI" id="CHEBI:65280"/>
    </reaction>
    <physiologicalReaction direction="left-to-right" evidence="14">
        <dbReference type="Rhea" id="RHEA:48101"/>
    </physiologicalReaction>
</comment>
<evidence type="ECO:0000256" key="5">
    <source>
        <dbReference type="ARBA" id="ARBA00022553"/>
    </source>
</evidence>
<reference evidence="19 20" key="1">
    <citation type="journal article" date="2021" name="Nat. Commun.">
        <title>Genetic determinants of endophytism in the Arabidopsis root mycobiome.</title>
        <authorList>
            <person name="Mesny F."/>
            <person name="Miyauchi S."/>
            <person name="Thiergart T."/>
            <person name="Pickel B."/>
            <person name="Atanasova L."/>
            <person name="Karlsson M."/>
            <person name="Huettel B."/>
            <person name="Barry K.W."/>
            <person name="Haridas S."/>
            <person name="Chen C."/>
            <person name="Bauer D."/>
            <person name="Andreopoulos W."/>
            <person name="Pangilinan J."/>
            <person name="LaButti K."/>
            <person name="Riley R."/>
            <person name="Lipzen A."/>
            <person name="Clum A."/>
            <person name="Drula E."/>
            <person name="Henrissat B."/>
            <person name="Kohler A."/>
            <person name="Grigoriev I.V."/>
            <person name="Martin F.M."/>
            <person name="Hacquard S."/>
        </authorList>
    </citation>
    <scope>NUCLEOTIDE SEQUENCE [LARGE SCALE GENOMIC DNA]</scope>
    <source>
        <strain evidence="19 20">MPI-CAGE-CH-0241</strain>
    </source>
</reference>
<dbReference type="PROSITE" id="PS51678">
    <property type="entry name" value="SAM_MT_PRMT"/>
    <property type="match status" value="1"/>
</dbReference>
<organism evidence="19 20">
    <name type="scientific">Thelonectria olida</name>
    <dbReference type="NCBI Taxonomy" id="1576542"/>
    <lineage>
        <taxon>Eukaryota</taxon>
        <taxon>Fungi</taxon>
        <taxon>Dikarya</taxon>
        <taxon>Ascomycota</taxon>
        <taxon>Pezizomycotina</taxon>
        <taxon>Sordariomycetes</taxon>
        <taxon>Hypocreomycetidae</taxon>
        <taxon>Hypocreales</taxon>
        <taxon>Nectriaceae</taxon>
        <taxon>Thelonectria</taxon>
    </lineage>
</organism>
<keyword evidence="11" id="KW-0862">Zinc</keyword>
<dbReference type="EMBL" id="JAGPYM010000012">
    <property type="protein sequence ID" value="KAH6888759.1"/>
    <property type="molecule type" value="Genomic_DNA"/>
</dbReference>
<evidence type="ECO:0000256" key="2">
    <source>
        <dbReference type="ARBA" id="ARBA00004514"/>
    </source>
</evidence>
<keyword evidence="8 15" id="KW-0949">S-adenosyl-L-methionine</keyword>
<keyword evidence="9" id="KW-0479">Metal-binding</keyword>
<evidence type="ECO:0000259" key="17">
    <source>
        <dbReference type="Pfam" id="PF21137"/>
    </source>
</evidence>
<feature type="domain" description="Protein arginine N-methyltransferase 3-like C2H2 zinc finger" evidence="17">
    <location>
        <begin position="58"/>
        <end position="101"/>
    </location>
</feature>
<evidence type="ECO:0000256" key="14">
    <source>
        <dbReference type="ARBA" id="ARBA00049303"/>
    </source>
</evidence>
<dbReference type="Proteomes" id="UP000777438">
    <property type="component" value="Unassembled WGS sequence"/>
</dbReference>
<dbReference type="InterPro" id="IPR041698">
    <property type="entry name" value="Methyltransf_25"/>
</dbReference>
<keyword evidence="20" id="KW-1185">Reference proteome</keyword>
<keyword evidence="12" id="KW-0539">Nucleus</keyword>
<feature type="domain" description="Protein arginine N-methyltransferase" evidence="18">
    <location>
        <begin position="329"/>
        <end position="508"/>
    </location>
</feature>
<accession>A0A9P8W4C2</accession>
<dbReference type="FunFam" id="2.70.160.11:FF:000016">
    <property type="entry name" value="Protein arginine methyltransferase RmtB"/>
    <property type="match status" value="1"/>
</dbReference>
<protein>
    <recommendedName>
        <fullName evidence="3">type I protein arginine methyltransferase</fullName>
        <ecNumber evidence="3">2.1.1.319</ecNumber>
    </recommendedName>
</protein>
<evidence type="ECO:0000256" key="15">
    <source>
        <dbReference type="PROSITE-ProRule" id="PRU01015"/>
    </source>
</evidence>
<evidence type="ECO:0000313" key="20">
    <source>
        <dbReference type="Proteomes" id="UP000777438"/>
    </source>
</evidence>
<evidence type="ECO:0000313" key="19">
    <source>
        <dbReference type="EMBL" id="KAH6888759.1"/>
    </source>
</evidence>
<evidence type="ECO:0000256" key="13">
    <source>
        <dbReference type="ARBA" id="ARBA00047384"/>
    </source>
</evidence>
<evidence type="ECO:0000256" key="11">
    <source>
        <dbReference type="ARBA" id="ARBA00022833"/>
    </source>
</evidence>
<dbReference type="GO" id="GO:0032259">
    <property type="term" value="P:methylation"/>
    <property type="evidence" value="ECO:0007669"/>
    <property type="project" value="UniProtKB-KW"/>
</dbReference>
<name>A0A9P8W4C2_9HYPO</name>
<feature type="domain" description="Methyltransferase" evidence="16">
    <location>
        <begin position="226"/>
        <end position="323"/>
    </location>
</feature>
<evidence type="ECO:0000256" key="1">
    <source>
        <dbReference type="ARBA" id="ARBA00004123"/>
    </source>
</evidence>
<dbReference type="GO" id="GO:0005634">
    <property type="term" value="C:nucleus"/>
    <property type="evidence" value="ECO:0007669"/>
    <property type="project" value="UniProtKB-SubCell"/>
</dbReference>
<evidence type="ECO:0000256" key="7">
    <source>
        <dbReference type="ARBA" id="ARBA00022679"/>
    </source>
</evidence>
<keyword evidence="10" id="KW-0863">Zinc-finger</keyword>
<proteinExistence type="predicted"/>
<keyword evidence="4" id="KW-0963">Cytoplasm</keyword>
<comment type="subcellular location">
    <subcellularLocation>
        <location evidence="2">Cytoplasm</location>
        <location evidence="2">Cytosol</location>
    </subcellularLocation>
    <subcellularLocation>
        <location evidence="1">Nucleus</location>
    </subcellularLocation>
</comment>
<dbReference type="AlphaFoldDB" id="A0A9P8W4C2"/>
<dbReference type="GO" id="GO:0042054">
    <property type="term" value="F:histone methyltransferase activity"/>
    <property type="evidence" value="ECO:0007669"/>
    <property type="project" value="TreeGrafter"/>
</dbReference>
<dbReference type="Pfam" id="PF22528">
    <property type="entry name" value="PRMT_C"/>
    <property type="match status" value="1"/>
</dbReference>
<dbReference type="EC" id="2.1.1.319" evidence="3"/>
<dbReference type="SUPFAM" id="SSF57667">
    <property type="entry name" value="beta-beta-alpha zinc fingers"/>
    <property type="match status" value="1"/>
</dbReference>
<comment type="caution">
    <text evidence="19">The sequence shown here is derived from an EMBL/GenBank/DDBJ whole genome shotgun (WGS) entry which is preliminary data.</text>
</comment>
<dbReference type="CDD" id="cd02440">
    <property type="entry name" value="AdoMet_MTases"/>
    <property type="match status" value="1"/>
</dbReference>
<evidence type="ECO:0000256" key="10">
    <source>
        <dbReference type="ARBA" id="ARBA00022771"/>
    </source>
</evidence>
<dbReference type="OrthoDB" id="7848332at2759"/>
<dbReference type="FunFam" id="3.40.50.150:FF:000034">
    <property type="entry name" value="Protein arginine N-methyltransferase 3"/>
    <property type="match status" value="1"/>
</dbReference>
<dbReference type="GO" id="GO:0035242">
    <property type="term" value="F:protein-arginine omega-N asymmetric methyltransferase activity"/>
    <property type="evidence" value="ECO:0007669"/>
    <property type="project" value="UniProtKB-EC"/>
</dbReference>
<sequence length="525" mass="58731">MSLRDSEGSDEGEWLDVESDEELVAITSFFDSQTFPTVFAMLENSKNHHGFDFAACLKRLDLDFHGAVKLVNYVRERVKQGSSLPGEISLGDFDHDRYLQPVLENDALIFSLDDVLENIDNAGAVAETKGVRADTLVAQNKELGDELEKVRSQFANYRLAVEQTLDNRWGDDTEPAATEKKDDSAYYFESYAAHEIHETMLKDAVRTDAYRDFIYNNKHIFKDKVVLDIGCGTGILSMFCAKAGAKQVIAVDKSDIITKARENVFHNGLSDTITLLRGAIEDVTLPVDQVDIIVSEWMGYCLLYEAMLPSVLYARDKYLKPDGLLAPSSASIWIAPVADSEYVSDHISYWRDVYGFDMKTMQEGIYDEARIEDMPKSSVCGEPYPFKVLDLHTVKASDLQFTAKWESRLTRKVDGVDGFMIWFDNFFATSRSEPVPPPETTPEMWNKKAEGRVGFTTGPYSTVTHWKQGLLLAKPEGNATATSSPASLSGEITFAAAEDNARALVLKTSWTDPDGHTSNQSWQLK</sequence>
<evidence type="ECO:0000259" key="18">
    <source>
        <dbReference type="Pfam" id="PF22528"/>
    </source>
</evidence>
<keyword evidence="5" id="KW-0597">Phosphoprotein</keyword>
<evidence type="ECO:0000259" key="16">
    <source>
        <dbReference type="Pfam" id="PF13649"/>
    </source>
</evidence>
<dbReference type="PANTHER" id="PTHR11006:SF116">
    <property type="entry name" value="PROTEIN METHYLTRANSFERASE"/>
    <property type="match status" value="1"/>
</dbReference>
<evidence type="ECO:0000256" key="12">
    <source>
        <dbReference type="ARBA" id="ARBA00023242"/>
    </source>
</evidence>
<evidence type="ECO:0000256" key="3">
    <source>
        <dbReference type="ARBA" id="ARBA00011925"/>
    </source>
</evidence>
<evidence type="ECO:0000256" key="4">
    <source>
        <dbReference type="ARBA" id="ARBA00022490"/>
    </source>
</evidence>
<gene>
    <name evidence="19" type="ORF">B0T10DRAFT_61507</name>
</gene>
<comment type="catalytic activity">
    <reaction evidence="13">
        <text>L-arginyl-[protein] + 2 S-adenosyl-L-methionine = N(omega),N(omega)-dimethyl-L-arginyl-[protein] + 2 S-adenosyl-L-homocysteine + 2 H(+)</text>
        <dbReference type="Rhea" id="RHEA:48096"/>
        <dbReference type="Rhea" id="RHEA-COMP:10532"/>
        <dbReference type="Rhea" id="RHEA-COMP:11991"/>
        <dbReference type="ChEBI" id="CHEBI:15378"/>
        <dbReference type="ChEBI" id="CHEBI:29965"/>
        <dbReference type="ChEBI" id="CHEBI:57856"/>
        <dbReference type="ChEBI" id="CHEBI:59789"/>
        <dbReference type="ChEBI" id="CHEBI:61897"/>
        <dbReference type="EC" id="2.1.1.319"/>
    </reaction>
    <physiologicalReaction direction="left-to-right" evidence="13">
        <dbReference type="Rhea" id="RHEA:48097"/>
    </physiologicalReaction>
</comment>
<dbReference type="Pfam" id="PF21137">
    <property type="entry name" value="ANM3_C2H2_Zf"/>
    <property type="match status" value="1"/>
</dbReference>
<dbReference type="InterPro" id="IPR029063">
    <property type="entry name" value="SAM-dependent_MTases_sf"/>
</dbReference>
<dbReference type="InterPro" id="IPR049482">
    <property type="entry name" value="ANM3-like_C2H2_Zf"/>
</dbReference>
<evidence type="ECO:0000256" key="9">
    <source>
        <dbReference type="ARBA" id="ARBA00022723"/>
    </source>
</evidence>
<dbReference type="SUPFAM" id="SSF53335">
    <property type="entry name" value="S-adenosyl-L-methionine-dependent methyltransferases"/>
    <property type="match status" value="1"/>
</dbReference>
<dbReference type="GO" id="GO:0005829">
    <property type="term" value="C:cytosol"/>
    <property type="evidence" value="ECO:0007669"/>
    <property type="project" value="UniProtKB-SubCell"/>
</dbReference>
<dbReference type="PANTHER" id="PTHR11006">
    <property type="entry name" value="PROTEIN ARGININE N-METHYLTRANSFERASE"/>
    <property type="match status" value="1"/>
</dbReference>
<dbReference type="GO" id="GO:0008270">
    <property type="term" value="F:zinc ion binding"/>
    <property type="evidence" value="ECO:0007669"/>
    <property type="project" value="UniProtKB-KW"/>
</dbReference>
<dbReference type="InterPro" id="IPR036236">
    <property type="entry name" value="Znf_C2H2_sf"/>
</dbReference>
<keyword evidence="7 15" id="KW-0808">Transferase</keyword>
<dbReference type="Pfam" id="PF13649">
    <property type="entry name" value="Methyltransf_25"/>
    <property type="match status" value="1"/>
</dbReference>
<dbReference type="Gene3D" id="3.40.50.150">
    <property type="entry name" value="Vaccinia Virus protein VP39"/>
    <property type="match status" value="1"/>
</dbReference>
<dbReference type="InterPro" id="IPR055135">
    <property type="entry name" value="PRMT_dom"/>
</dbReference>
<dbReference type="InterPro" id="IPR025799">
    <property type="entry name" value="Arg_MeTrfase"/>
</dbReference>
<dbReference type="Gene3D" id="2.70.160.11">
    <property type="entry name" value="Hnrnp arginine n-methyltransferase1"/>
    <property type="match status" value="1"/>
</dbReference>
<evidence type="ECO:0000256" key="8">
    <source>
        <dbReference type="ARBA" id="ARBA00022691"/>
    </source>
</evidence>